<reference evidence="2 3" key="1">
    <citation type="submission" date="2010-04" db="EMBL/GenBank/DDBJ databases">
        <authorList>
            <person name="Weinstock G."/>
            <person name="Sodergren E."/>
            <person name="Clifton S."/>
            <person name="Fulton L."/>
            <person name="Fulton B."/>
            <person name="Courtney L."/>
            <person name="Fronick C."/>
            <person name="Harrison M."/>
            <person name="Strong C."/>
            <person name="Farmer C."/>
            <person name="Delahaunty K."/>
            <person name="Markovic C."/>
            <person name="Hall O."/>
            <person name="Minx P."/>
            <person name="Tomlinson C."/>
            <person name="Mitreva M."/>
            <person name="Hou S."/>
            <person name="Wollam A."/>
            <person name="Pepin K.H."/>
            <person name="Johnson M."/>
            <person name="Bhonagiri V."/>
            <person name="Zhang X."/>
            <person name="Suruliraj S."/>
            <person name="Warren W."/>
            <person name="Chinwalla A."/>
            <person name="Mardis E.R."/>
            <person name="Wilson R.K."/>
        </authorList>
    </citation>
    <scope>NUCLEOTIDE SEQUENCE [LARGE SCALE GENOMIC DNA]</scope>
    <source>
        <strain evidence="2 3">DSM 20306</strain>
    </source>
</reference>
<dbReference type="EMBL" id="ADNS01000027">
    <property type="protein sequence ID" value="EFG80571.1"/>
    <property type="molecule type" value="Genomic_DNA"/>
</dbReference>
<evidence type="ECO:0000313" key="2">
    <source>
        <dbReference type="EMBL" id="EFG80571.1"/>
    </source>
</evidence>
<sequence>MITPRSSKGAHIRDLGFDEKTSTRSFEVTLSNPINAGDKARVANLDFGDGLTKEGRLHNYIEVTQTSRLKGDTSEYNDQKVDSRQATVTDTGKSFNGTF</sequence>
<dbReference type="RefSeq" id="WP_003848493.1">
    <property type="nucleotide sequence ID" value="NZ_CP009244.1"/>
</dbReference>
<gene>
    <name evidence="2" type="ORF">HMPREF0281_01935</name>
</gene>
<keyword evidence="3" id="KW-1185">Reference proteome</keyword>
<comment type="caution">
    <text evidence="2">The sequence shown here is derived from an EMBL/GenBank/DDBJ whole genome shotgun (WGS) entry which is preliminary data.</text>
</comment>
<proteinExistence type="predicted"/>
<organism evidence="2 3">
    <name type="scientific">Corynebacterium ammoniagenes DSM 20306</name>
    <dbReference type="NCBI Taxonomy" id="649754"/>
    <lineage>
        <taxon>Bacteria</taxon>
        <taxon>Bacillati</taxon>
        <taxon>Actinomycetota</taxon>
        <taxon>Actinomycetes</taxon>
        <taxon>Mycobacteriales</taxon>
        <taxon>Corynebacteriaceae</taxon>
        <taxon>Corynebacterium</taxon>
    </lineage>
</organism>
<accession>A0ABP2IAH9</accession>
<evidence type="ECO:0000313" key="3">
    <source>
        <dbReference type="Proteomes" id="UP000006015"/>
    </source>
</evidence>
<name>A0ABP2IAH9_CORAM</name>
<feature type="region of interest" description="Disordered" evidence="1">
    <location>
        <begin position="72"/>
        <end position="99"/>
    </location>
</feature>
<feature type="compositionally biased region" description="Basic and acidic residues" evidence="1">
    <location>
        <begin position="72"/>
        <end position="83"/>
    </location>
</feature>
<feature type="compositionally biased region" description="Polar residues" evidence="1">
    <location>
        <begin position="84"/>
        <end position="99"/>
    </location>
</feature>
<evidence type="ECO:0000256" key="1">
    <source>
        <dbReference type="SAM" id="MobiDB-lite"/>
    </source>
</evidence>
<dbReference type="Proteomes" id="UP000006015">
    <property type="component" value="Unassembled WGS sequence"/>
</dbReference>
<protein>
    <submittedName>
        <fullName evidence="2">Uncharacterized protein</fullName>
    </submittedName>
</protein>